<keyword evidence="1" id="KW-0472">Membrane</keyword>
<feature type="transmembrane region" description="Helical" evidence="1">
    <location>
        <begin position="59"/>
        <end position="77"/>
    </location>
</feature>
<dbReference type="AlphaFoldDB" id="A0A8J6IPP4"/>
<dbReference type="RefSeq" id="WP_186506037.1">
    <property type="nucleotide sequence ID" value="NZ_JACNEP010000004.1"/>
</dbReference>
<organism evidence="2 3">
    <name type="scientific">Neptunicella marina</name>
    <dbReference type="NCBI Taxonomy" id="2125989"/>
    <lineage>
        <taxon>Bacteria</taxon>
        <taxon>Pseudomonadati</taxon>
        <taxon>Pseudomonadota</taxon>
        <taxon>Gammaproteobacteria</taxon>
        <taxon>Alteromonadales</taxon>
        <taxon>Alteromonadaceae</taxon>
        <taxon>Neptunicella</taxon>
    </lineage>
</organism>
<reference evidence="2" key="1">
    <citation type="journal article" date="2018" name="Int. J. Syst. Evol. Microbiol.">
        <title>Neptunicella marina gen. nov., sp. nov., isolated from surface seawater.</title>
        <authorList>
            <person name="Liu X."/>
            <person name="Lai Q."/>
            <person name="Du Y."/>
            <person name="Zhang X."/>
            <person name="Liu Z."/>
            <person name="Sun F."/>
            <person name="Shao Z."/>
        </authorList>
    </citation>
    <scope>NUCLEOTIDE SEQUENCE</scope>
    <source>
        <strain evidence="2">S27-2</strain>
    </source>
</reference>
<feature type="transmembrane region" description="Helical" evidence="1">
    <location>
        <begin position="6"/>
        <end position="24"/>
    </location>
</feature>
<reference evidence="2" key="2">
    <citation type="submission" date="2020-08" db="EMBL/GenBank/DDBJ databases">
        <authorList>
            <person name="Lai Q."/>
        </authorList>
    </citation>
    <scope>NUCLEOTIDE SEQUENCE</scope>
    <source>
        <strain evidence="2">S27-2</strain>
    </source>
</reference>
<gene>
    <name evidence="2" type="ORF">H8B19_06730</name>
</gene>
<dbReference type="EMBL" id="JACNEP010000004">
    <property type="protein sequence ID" value="MBC3765565.1"/>
    <property type="molecule type" value="Genomic_DNA"/>
</dbReference>
<feature type="transmembrane region" description="Helical" evidence="1">
    <location>
        <begin position="31"/>
        <end position="53"/>
    </location>
</feature>
<dbReference type="Proteomes" id="UP000601768">
    <property type="component" value="Unassembled WGS sequence"/>
</dbReference>
<name>A0A8J6IPP4_9ALTE</name>
<keyword evidence="3" id="KW-1185">Reference proteome</keyword>
<sequence length="83" mass="9238">MDLLTLNPLIMLLAFSLVSFRRWKNPVNSEAVFMVCMGWAAIAVLSLSGGIMLFVVRDYVVAIFLLLLSPAAAYVATRFRDLN</sequence>
<evidence type="ECO:0000256" key="1">
    <source>
        <dbReference type="SAM" id="Phobius"/>
    </source>
</evidence>
<evidence type="ECO:0000313" key="2">
    <source>
        <dbReference type="EMBL" id="MBC3765565.1"/>
    </source>
</evidence>
<keyword evidence="1" id="KW-0812">Transmembrane</keyword>
<keyword evidence="1" id="KW-1133">Transmembrane helix</keyword>
<evidence type="ECO:0000313" key="3">
    <source>
        <dbReference type="Proteomes" id="UP000601768"/>
    </source>
</evidence>
<accession>A0A8J6IPP4</accession>
<protein>
    <submittedName>
        <fullName evidence="2">Uncharacterized protein</fullName>
    </submittedName>
</protein>
<comment type="caution">
    <text evidence="2">The sequence shown here is derived from an EMBL/GenBank/DDBJ whole genome shotgun (WGS) entry which is preliminary data.</text>
</comment>
<proteinExistence type="predicted"/>